<dbReference type="SUPFAM" id="SSF52540">
    <property type="entry name" value="P-loop containing nucleoside triphosphate hydrolases"/>
    <property type="match status" value="1"/>
</dbReference>
<dbReference type="AlphaFoldDB" id="A0A4S4MYM8"/>
<evidence type="ECO:0000313" key="3">
    <source>
        <dbReference type="EMBL" id="THH31085.1"/>
    </source>
</evidence>
<accession>A0A4S4MYM8</accession>
<dbReference type="Pfam" id="PF24883">
    <property type="entry name" value="NPHP3_N"/>
    <property type="match status" value="1"/>
</dbReference>
<name>A0A4S4MYM8_9APHY</name>
<dbReference type="OrthoDB" id="2658414at2759"/>
<dbReference type="InterPro" id="IPR027417">
    <property type="entry name" value="P-loop_NTPase"/>
</dbReference>
<dbReference type="InterPro" id="IPR056884">
    <property type="entry name" value="NPHP3-like_N"/>
</dbReference>
<gene>
    <name evidence="3" type="ORF">EUX98_g3110</name>
</gene>
<evidence type="ECO:0000313" key="4">
    <source>
        <dbReference type="Proteomes" id="UP000308730"/>
    </source>
</evidence>
<reference evidence="3 4" key="1">
    <citation type="submission" date="2019-02" db="EMBL/GenBank/DDBJ databases">
        <title>Genome sequencing of the rare red list fungi Antrodiella citrinella (Flaviporus citrinellus).</title>
        <authorList>
            <person name="Buettner E."/>
            <person name="Kellner H."/>
        </authorList>
    </citation>
    <scope>NUCLEOTIDE SEQUENCE [LARGE SCALE GENOMIC DNA]</scope>
    <source>
        <strain evidence="3 4">DSM 108506</strain>
    </source>
</reference>
<proteinExistence type="predicted"/>
<sequence length="519" mass="58071">MGLITVKGLFEGKLKSFSRETKAAAQSFEPSWLDQKLTVPVSLDPAIIHLRQKSFVPFGNNIIGRYESRSMDLHRLQVMNGREPVQLDVAHTDQTIRMLRQLANTIFNFLTTCHVCAIPECCVPAMVTANIANAVAYMDKHERMVEDVNVLALIENVRKTYSSLDFQASSLVSRGVGGLDMGKKIYQFTASFLTLQTQLKPPERTSVPPAFVSYRSLCALSDTRRDQILSTLRTAIMDPAGREPCFPGTRRQLLRNLVTWGLMMSDGNVRFIYGMSGSGKSTTVRPHDVIRSLAAHLAAFDTHIAEAIAAQITENPNATEGPLLQQFDELLKKPLWSVDDNVSTPDGPALTLEWTILVVIDGLDQCGTPEDRKDLVAVLADQLEILPRWIRFIITSRPESNLRAKFRRVTYMTLDHNDVDTKDEVAACVRDRMEAIRMKNLSLDMATDGPDWPGEDMLDKLSRRAQGQFAWAKIACAFIDLSSPPDRLRAVIDDSNAPIHVLHQSFTDYLCSPHNEGRM</sequence>
<keyword evidence="4" id="KW-1185">Reference proteome</keyword>
<evidence type="ECO:0000256" key="1">
    <source>
        <dbReference type="ARBA" id="ARBA00022737"/>
    </source>
</evidence>
<dbReference type="Gene3D" id="3.40.50.300">
    <property type="entry name" value="P-loop containing nucleotide triphosphate hydrolases"/>
    <property type="match status" value="1"/>
</dbReference>
<dbReference type="EMBL" id="SGPM01000058">
    <property type="protein sequence ID" value="THH31085.1"/>
    <property type="molecule type" value="Genomic_DNA"/>
</dbReference>
<evidence type="ECO:0000259" key="2">
    <source>
        <dbReference type="Pfam" id="PF24883"/>
    </source>
</evidence>
<keyword evidence="1" id="KW-0677">Repeat</keyword>
<dbReference type="PANTHER" id="PTHR10039">
    <property type="entry name" value="AMELOGENIN"/>
    <property type="match status" value="1"/>
</dbReference>
<feature type="domain" description="Nephrocystin 3-like N-terminal" evidence="2">
    <location>
        <begin position="286"/>
        <end position="397"/>
    </location>
</feature>
<dbReference type="PANTHER" id="PTHR10039:SF14">
    <property type="entry name" value="NACHT DOMAIN-CONTAINING PROTEIN"/>
    <property type="match status" value="1"/>
</dbReference>
<dbReference type="Proteomes" id="UP000308730">
    <property type="component" value="Unassembled WGS sequence"/>
</dbReference>
<organism evidence="3 4">
    <name type="scientific">Antrodiella citrinella</name>
    <dbReference type="NCBI Taxonomy" id="2447956"/>
    <lineage>
        <taxon>Eukaryota</taxon>
        <taxon>Fungi</taxon>
        <taxon>Dikarya</taxon>
        <taxon>Basidiomycota</taxon>
        <taxon>Agaricomycotina</taxon>
        <taxon>Agaricomycetes</taxon>
        <taxon>Polyporales</taxon>
        <taxon>Steccherinaceae</taxon>
        <taxon>Antrodiella</taxon>
    </lineage>
</organism>
<comment type="caution">
    <text evidence="3">The sequence shown here is derived from an EMBL/GenBank/DDBJ whole genome shotgun (WGS) entry which is preliminary data.</text>
</comment>
<protein>
    <recommendedName>
        <fullName evidence="2">Nephrocystin 3-like N-terminal domain-containing protein</fullName>
    </recommendedName>
</protein>